<dbReference type="AlphaFoldDB" id="A0A9D1HMP3"/>
<proteinExistence type="predicted"/>
<sequence length="244" mass="27777">MKVGDYVVRKKYHKDIIFVIEHIEGQIAYLKGVEIRLLADSPLDDLEISTQIYREEKLDRELFCRPGILKGKVLHLDGDVRYLEMCLAKYEDLGLRVDGYHYKEADMPQVVIELLRKHRPDILVITGHDARHKDETYAHSADFVQTVRQARTFEKDKDRLIIFAGACQSNYEALIAAGANFASSPGRINIHALDPVYISSQIASESVKNYIDIERILDNTSCKTKGIGGIDTRGVARKVYPNRD</sequence>
<reference evidence="1" key="1">
    <citation type="submission" date="2020-10" db="EMBL/GenBank/DDBJ databases">
        <authorList>
            <person name="Gilroy R."/>
        </authorList>
    </citation>
    <scope>NUCLEOTIDE SEQUENCE</scope>
    <source>
        <strain evidence="1">CHK195-11698</strain>
    </source>
</reference>
<accession>A0A9D1HMP3</accession>
<organism evidence="1 2">
    <name type="scientific">Candidatus Fimiplasma intestinipullorum</name>
    <dbReference type="NCBI Taxonomy" id="2840825"/>
    <lineage>
        <taxon>Bacteria</taxon>
        <taxon>Bacillati</taxon>
        <taxon>Bacillota</taxon>
        <taxon>Clostridia</taxon>
        <taxon>Eubacteriales</taxon>
        <taxon>Candidatus Fimiplasma</taxon>
    </lineage>
</organism>
<reference evidence="1" key="2">
    <citation type="journal article" date="2021" name="PeerJ">
        <title>Extensive microbial diversity within the chicken gut microbiome revealed by metagenomics and culture.</title>
        <authorList>
            <person name="Gilroy R."/>
            <person name="Ravi A."/>
            <person name="Getino M."/>
            <person name="Pursley I."/>
            <person name="Horton D.L."/>
            <person name="Alikhan N.F."/>
            <person name="Baker D."/>
            <person name="Gharbi K."/>
            <person name="Hall N."/>
            <person name="Watson M."/>
            <person name="Adriaenssens E.M."/>
            <person name="Foster-Nyarko E."/>
            <person name="Jarju S."/>
            <person name="Secka A."/>
            <person name="Antonio M."/>
            <person name="Oren A."/>
            <person name="Chaudhuri R.R."/>
            <person name="La Ragione R."/>
            <person name="Hildebrand F."/>
            <person name="Pallen M.J."/>
        </authorList>
    </citation>
    <scope>NUCLEOTIDE SEQUENCE</scope>
    <source>
        <strain evidence="1">CHK195-11698</strain>
    </source>
</reference>
<dbReference type="Proteomes" id="UP000824175">
    <property type="component" value="Unassembled WGS sequence"/>
</dbReference>
<evidence type="ECO:0000313" key="1">
    <source>
        <dbReference type="EMBL" id="HIU12532.1"/>
    </source>
</evidence>
<gene>
    <name evidence="1" type="ORF">IAD15_00440</name>
</gene>
<dbReference type="InterPro" id="IPR008764">
    <property type="entry name" value="Peptidase_U57"/>
</dbReference>
<dbReference type="PIRSF" id="PIRSF011575">
    <property type="entry name" value="YabG"/>
    <property type="match status" value="1"/>
</dbReference>
<comment type="caution">
    <text evidence="1">The sequence shown here is derived from an EMBL/GenBank/DDBJ whole genome shotgun (WGS) entry which is preliminary data.</text>
</comment>
<dbReference type="Pfam" id="PF05582">
    <property type="entry name" value="Peptidase_U57"/>
    <property type="match status" value="2"/>
</dbReference>
<dbReference type="EMBL" id="DVMJ01000002">
    <property type="protein sequence ID" value="HIU12532.1"/>
    <property type="molecule type" value="Genomic_DNA"/>
</dbReference>
<evidence type="ECO:0000313" key="2">
    <source>
        <dbReference type="Proteomes" id="UP000824175"/>
    </source>
</evidence>
<name>A0A9D1HMP3_9FIRM</name>
<protein>
    <submittedName>
        <fullName evidence="1">Peptidase</fullName>
    </submittedName>
</protein>